<reference evidence="1 2" key="1">
    <citation type="journal article" date="2016" name="Sci. Rep.">
        <title>The Dendrobium catenatum Lindl. genome sequence provides insights into polysaccharide synthase, floral development and adaptive evolution.</title>
        <authorList>
            <person name="Zhang G.Q."/>
            <person name="Xu Q."/>
            <person name="Bian C."/>
            <person name="Tsai W.C."/>
            <person name="Yeh C.M."/>
            <person name="Liu K.W."/>
            <person name="Yoshida K."/>
            <person name="Zhang L.S."/>
            <person name="Chang S.B."/>
            <person name="Chen F."/>
            <person name="Shi Y."/>
            <person name="Su Y.Y."/>
            <person name="Zhang Y.Q."/>
            <person name="Chen L.J."/>
            <person name="Yin Y."/>
            <person name="Lin M."/>
            <person name="Huang H."/>
            <person name="Deng H."/>
            <person name="Wang Z.W."/>
            <person name="Zhu S.L."/>
            <person name="Zhao X."/>
            <person name="Deng C."/>
            <person name="Niu S.C."/>
            <person name="Huang J."/>
            <person name="Wang M."/>
            <person name="Liu G.H."/>
            <person name="Yang H.J."/>
            <person name="Xiao X.J."/>
            <person name="Hsiao Y.Y."/>
            <person name="Wu W.L."/>
            <person name="Chen Y.Y."/>
            <person name="Mitsuda N."/>
            <person name="Ohme-Takagi M."/>
            <person name="Luo Y.B."/>
            <person name="Van de Peer Y."/>
            <person name="Liu Z.J."/>
        </authorList>
    </citation>
    <scope>NUCLEOTIDE SEQUENCE [LARGE SCALE GENOMIC DNA]</scope>
    <source>
        <tissue evidence="1">The whole plant</tissue>
    </source>
</reference>
<name>A0A2I0W2Z6_9ASPA</name>
<dbReference type="Proteomes" id="UP000233837">
    <property type="component" value="Unassembled WGS sequence"/>
</dbReference>
<dbReference type="EMBL" id="KZ502957">
    <property type="protein sequence ID" value="PKU70037.1"/>
    <property type="molecule type" value="Genomic_DNA"/>
</dbReference>
<accession>A0A2I0W2Z6</accession>
<evidence type="ECO:0000313" key="2">
    <source>
        <dbReference type="Proteomes" id="UP000233837"/>
    </source>
</evidence>
<reference evidence="1 2" key="2">
    <citation type="journal article" date="2017" name="Nature">
        <title>The Apostasia genome and the evolution of orchids.</title>
        <authorList>
            <person name="Zhang G.Q."/>
            <person name="Liu K.W."/>
            <person name="Li Z."/>
            <person name="Lohaus R."/>
            <person name="Hsiao Y.Y."/>
            <person name="Niu S.C."/>
            <person name="Wang J.Y."/>
            <person name="Lin Y.C."/>
            <person name="Xu Q."/>
            <person name="Chen L.J."/>
            <person name="Yoshida K."/>
            <person name="Fujiwara S."/>
            <person name="Wang Z.W."/>
            <person name="Zhang Y.Q."/>
            <person name="Mitsuda N."/>
            <person name="Wang M."/>
            <person name="Liu G.H."/>
            <person name="Pecoraro L."/>
            <person name="Huang H.X."/>
            <person name="Xiao X.J."/>
            <person name="Lin M."/>
            <person name="Wu X.Y."/>
            <person name="Wu W.L."/>
            <person name="Chen Y.Y."/>
            <person name="Chang S.B."/>
            <person name="Sakamoto S."/>
            <person name="Ohme-Takagi M."/>
            <person name="Yagi M."/>
            <person name="Zeng S.J."/>
            <person name="Shen C.Y."/>
            <person name="Yeh C.M."/>
            <person name="Luo Y.B."/>
            <person name="Tsai W.C."/>
            <person name="Van de Peer Y."/>
            <person name="Liu Z.J."/>
        </authorList>
    </citation>
    <scope>NUCLEOTIDE SEQUENCE [LARGE SCALE GENOMIC DNA]</scope>
    <source>
        <tissue evidence="1">The whole plant</tissue>
    </source>
</reference>
<dbReference type="AlphaFoldDB" id="A0A2I0W2Z6"/>
<gene>
    <name evidence="1" type="ORF">MA16_Dca014483</name>
</gene>
<protein>
    <submittedName>
        <fullName evidence="1">Uncharacterized protein</fullName>
    </submittedName>
</protein>
<keyword evidence="2" id="KW-1185">Reference proteome</keyword>
<proteinExistence type="predicted"/>
<sequence length="159" mass="17784">MYAFIVRGRMGRRPDAYDEASNRLNSTSAFVACRKTAYTRLYCAWWDGTPVRHLRRGRVTYNSSWPPTDVGLLPDVGPPLVARFLPNVGLLPIVGLSPDIYLMLDFCPLLDFYLMPSVRPDIRHQTTGAIMGPLLLTVMIAVKNLYAEFVLGSSKESSS</sequence>
<organism evidence="1 2">
    <name type="scientific">Dendrobium catenatum</name>
    <dbReference type="NCBI Taxonomy" id="906689"/>
    <lineage>
        <taxon>Eukaryota</taxon>
        <taxon>Viridiplantae</taxon>
        <taxon>Streptophyta</taxon>
        <taxon>Embryophyta</taxon>
        <taxon>Tracheophyta</taxon>
        <taxon>Spermatophyta</taxon>
        <taxon>Magnoliopsida</taxon>
        <taxon>Liliopsida</taxon>
        <taxon>Asparagales</taxon>
        <taxon>Orchidaceae</taxon>
        <taxon>Epidendroideae</taxon>
        <taxon>Malaxideae</taxon>
        <taxon>Dendrobiinae</taxon>
        <taxon>Dendrobium</taxon>
    </lineage>
</organism>
<evidence type="ECO:0000313" key="1">
    <source>
        <dbReference type="EMBL" id="PKU70037.1"/>
    </source>
</evidence>